<keyword evidence="2" id="KW-1185">Reference proteome</keyword>
<reference evidence="1" key="1">
    <citation type="submission" date="2019-03" db="EMBL/GenBank/DDBJ databases">
        <title>WGS assembly of Setaria viridis.</title>
        <authorList>
            <person name="Huang P."/>
            <person name="Jenkins J."/>
            <person name="Grimwood J."/>
            <person name="Barry K."/>
            <person name="Healey A."/>
            <person name="Mamidi S."/>
            <person name="Sreedasyam A."/>
            <person name="Shu S."/>
            <person name="Feldman M."/>
            <person name="Wu J."/>
            <person name="Yu Y."/>
            <person name="Chen C."/>
            <person name="Johnson J."/>
            <person name="Rokhsar D."/>
            <person name="Baxter I."/>
            <person name="Schmutz J."/>
            <person name="Brutnell T."/>
            <person name="Kellogg E."/>
        </authorList>
    </citation>
    <scope>NUCLEOTIDE SEQUENCE [LARGE SCALE GENOMIC DNA]</scope>
</reference>
<dbReference type="Proteomes" id="UP000298652">
    <property type="component" value="Chromosome 9"/>
</dbReference>
<proteinExistence type="predicted"/>
<protein>
    <submittedName>
        <fullName evidence="1">Uncharacterized protein</fullName>
    </submittedName>
</protein>
<dbReference type="AlphaFoldDB" id="A0A4U6T5C8"/>
<sequence length="36" mass="4283">MIPLLLTRVLLIRVDMLYLCLFLKGKPFKLFLNSFL</sequence>
<evidence type="ECO:0000313" key="1">
    <source>
        <dbReference type="EMBL" id="TKV92096.1"/>
    </source>
</evidence>
<name>A0A4U6T5C8_SETVI</name>
<evidence type="ECO:0000313" key="2">
    <source>
        <dbReference type="Proteomes" id="UP000298652"/>
    </source>
</evidence>
<accession>A0A4U6T5C8</accession>
<organism evidence="1 2">
    <name type="scientific">Setaria viridis</name>
    <name type="common">Green bristlegrass</name>
    <name type="synonym">Setaria italica subsp. viridis</name>
    <dbReference type="NCBI Taxonomy" id="4556"/>
    <lineage>
        <taxon>Eukaryota</taxon>
        <taxon>Viridiplantae</taxon>
        <taxon>Streptophyta</taxon>
        <taxon>Embryophyta</taxon>
        <taxon>Tracheophyta</taxon>
        <taxon>Spermatophyta</taxon>
        <taxon>Magnoliopsida</taxon>
        <taxon>Liliopsida</taxon>
        <taxon>Poales</taxon>
        <taxon>Poaceae</taxon>
        <taxon>PACMAD clade</taxon>
        <taxon>Panicoideae</taxon>
        <taxon>Panicodae</taxon>
        <taxon>Paniceae</taxon>
        <taxon>Cenchrinae</taxon>
        <taxon>Setaria</taxon>
    </lineage>
</organism>
<dbReference type="Gramene" id="TKV92096">
    <property type="protein sequence ID" value="TKV92096"/>
    <property type="gene ID" value="SEVIR_9G141232v2"/>
</dbReference>
<dbReference type="EMBL" id="CM016560">
    <property type="protein sequence ID" value="TKV92096.1"/>
    <property type="molecule type" value="Genomic_DNA"/>
</dbReference>
<gene>
    <name evidence="1" type="ORF">SEVIR_9G141232v2</name>
</gene>